<keyword evidence="3" id="KW-1185">Reference proteome</keyword>
<dbReference type="RefSeq" id="WP_381328825.1">
    <property type="nucleotide sequence ID" value="NZ_JBHTMM010000033.1"/>
</dbReference>
<dbReference type="PROSITE" id="PS51674">
    <property type="entry name" value="4FE4S_WBL"/>
    <property type="match status" value="1"/>
</dbReference>
<organism evidence="2 3">
    <name type="scientific">Streptomyces kaempferi</name>
    <dbReference type="NCBI Taxonomy" id="333725"/>
    <lineage>
        <taxon>Bacteria</taxon>
        <taxon>Bacillati</taxon>
        <taxon>Actinomycetota</taxon>
        <taxon>Actinomycetes</taxon>
        <taxon>Kitasatosporales</taxon>
        <taxon>Streptomycetaceae</taxon>
        <taxon>Streptomyces</taxon>
    </lineage>
</organism>
<dbReference type="InterPro" id="IPR034768">
    <property type="entry name" value="4FE4S_WBL"/>
</dbReference>
<dbReference type="Proteomes" id="UP001597058">
    <property type="component" value="Unassembled WGS sequence"/>
</dbReference>
<protein>
    <submittedName>
        <fullName evidence="2">WhiB family transcriptional regulator</fullName>
    </submittedName>
</protein>
<comment type="caution">
    <text evidence="2">The sequence shown here is derived from an EMBL/GenBank/DDBJ whole genome shotgun (WGS) entry which is preliminary data.</text>
</comment>
<accession>A0ABW3XHM5</accession>
<dbReference type="Pfam" id="PF02467">
    <property type="entry name" value="Whib"/>
    <property type="match status" value="1"/>
</dbReference>
<evidence type="ECO:0000313" key="2">
    <source>
        <dbReference type="EMBL" id="MFD1309107.1"/>
    </source>
</evidence>
<sequence>MTTTTGRPMRLAAPYRAEAATDAWENRSGCYNRPEDWWDGEDPALTEKARAVCVACPVLAECLSEQMQLEQDHKWSRTLVRAGLTDVERVELFMDEKADGPYDAEEARLLALESAAYGKPVREVAEDGVSESTLRLAGRLAGEQVPARQVLPAKKGSGLEKALANAVQIMAWREAGVSRRQICTRLELARTPVASVISAYSSLVGESDEDPEEQPAEDEQTLRRSYLDGGAVRLSNDQKLQAIVEGVARGMTYPEIDRMQGFANNTTAKFVSRMRKQYDRAGKEFPIKARQRSLTDEVVLEMRELYAAGGVTDMELAFRYEVERNVVSHVLSGKNYKNVGGPIRNGRTAASKQASKDANDGVCRMAFAPARAKRMAKAA</sequence>
<reference evidence="3" key="1">
    <citation type="journal article" date="2019" name="Int. J. Syst. Evol. Microbiol.">
        <title>The Global Catalogue of Microorganisms (GCM) 10K type strain sequencing project: providing services to taxonomists for standard genome sequencing and annotation.</title>
        <authorList>
            <consortium name="The Broad Institute Genomics Platform"/>
            <consortium name="The Broad Institute Genome Sequencing Center for Infectious Disease"/>
            <person name="Wu L."/>
            <person name="Ma J."/>
        </authorList>
    </citation>
    <scope>NUCLEOTIDE SEQUENCE [LARGE SCALE GENOMIC DNA]</scope>
    <source>
        <strain evidence="3">CGMCC 4.7020</strain>
    </source>
</reference>
<evidence type="ECO:0000259" key="1">
    <source>
        <dbReference type="PROSITE" id="PS51674"/>
    </source>
</evidence>
<dbReference type="EMBL" id="JBHTMM010000033">
    <property type="protein sequence ID" value="MFD1309107.1"/>
    <property type="molecule type" value="Genomic_DNA"/>
</dbReference>
<evidence type="ECO:0000313" key="3">
    <source>
        <dbReference type="Proteomes" id="UP001597058"/>
    </source>
</evidence>
<name>A0ABW3XHM5_9ACTN</name>
<gene>
    <name evidence="2" type="ORF">ACFQ5X_25020</name>
</gene>
<feature type="domain" description="4Fe-4S Wbl-type" evidence="1">
    <location>
        <begin position="29"/>
        <end position="91"/>
    </location>
</feature>
<proteinExistence type="predicted"/>